<dbReference type="GO" id="GO:0016020">
    <property type="term" value="C:membrane"/>
    <property type="evidence" value="ECO:0007669"/>
    <property type="project" value="UniProtKB-SubCell"/>
</dbReference>
<evidence type="ECO:0000313" key="8">
    <source>
        <dbReference type="Proteomes" id="UP000289340"/>
    </source>
</evidence>
<evidence type="ECO:0000256" key="3">
    <source>
        <dbReference type="ARBA" id="ARBA00022692"/>
    </source>
</evidence>
<evidence type="ECO:0000256" key="5">
    <source>
        <dbReference type="ARBA" id="ARBA00023136"/>
    </source>
</evidence>
<dbReference type="PANTHER" id="PTHR31113:SF2">
    <property type="entry name" value="OS04G0423200 PROTEIN"/>
    <property type="match status" value="1"/>
</dbReference>
<reference evidence="7 8" key="1">
    <citation type="submission" date="2018-09" db="EMBL/GenBank/DDBJ databases">
        <title>A high-quality reference genome of wild soybean provides a powerful tool to mine soybean genomes.</title>
        <authorList>
            <person name="Xie M."/>
            <person name="Chung C.Y.L."/>
            <person name="Li M.-W."/>
            <person name="Wong F.-L."/>
            <person name="Chan T.-F."/>
            <person name="Lam H.-M."/>
        </authorList>
    </citation>
    <scope>NUCLEOTIDE SEQUENCE [LARGE SCALE GENOMIC DNA]</scope>
    <source>
        <strain evidence="8">cv. W05</strain>
        <tissue evidence="7">Hypocotyl of etiolated seedlings</tissue>
    </source>
</reference>
<keyword evidence="5 6" id="KW-0472">Membrane</keyword>
<keyword evidence="8" id="KW-1185">Reference proteome</keyword>
<protein>
    <submittedName>
        <fullName evidence="7">UPF0496 protein 3</fullName>
    </submittedName>
</protein>
<keyword evidence="3 6" id="KW-0812">Transmembrane</keyword>
<evidence type="ECO:0000256" key="1">
    <source>
        <dbReference type="ARBA" id="ARBA00004370"/>
    </source>
</evidence>
<evidence type="ECO:0000256" key="6">
    <source>
        <dbReference type="SAM" id="Phobius"/>
    </source>
</evidence>
<comment type="caution">
    <text evidence="7">The sequence shown here is derived from an EMBL/GenBank/DDBJ whole genome shotgun (WGS) entry which is preliminary data.</text>
</comment>
<name>A0A445IRK6_GLYSO</name>
<keyword evidence="4 6" id="KW-1133">Transmembrane helix</keyword>
<comment type="similarity">
    <text evidence="2">Belongs to the UPF0496 family.</text>
</comment>
<feature type="transmembrane region" description="Helical" evidence="6">
    <location>
        <begin position="210"/>
        <end position="235"/>
    </location>
</feature>
<dbReference type="PANTHER" id="PTHR31113">
    <property type="entry name" value="UPF0496 PROTEIN 3-RELATED"/>
    <property type="match status" value="1"/>
</dbReference>
<gene>
    <name evidence="7" type="ORF">D0Y65_027820</name>
</gene>
<dbReference type="EMBL" id="QZWG01000010">
    <property type="protein sequence ID" value="RZB88584.1"/>
    <property type="molecule type" value="Genomic_DNA"/>
</dbReference>
<evidence type="ECO:0000313" key="7">
    <source>
        <dbReference type="EMBL" id="RZB88584.1"/>
    </source>
</evidence>
<evidence type="ECO:0000256" key="4">
    <source>
        <dbReference type="ARBA" id="ARBA00022989"/>
    </source>
</evidence>
<sequence>MLAKLRAWKTSSQDVKERRDDPKSINFHEEYNSVLRTKSYVNFFNKVQLLANQPSSNDNHNKFSEILLEPCQETITSILDSATLSMTPELKNLMLSYFDISAEASQICCHLLKSINQLHSNYQFIQRALDIMDGDSLETFDLITFGLNSFNYSNNPFSNLKNHDFKLITDKLSSILHHLKSMRKKVGRKIKLMKYLKNTSEVCVTAACGIVAITAMVIAAHTLTAVIMGPAILSFPFKHFKRKLRAYEFSGKGSQSKVYDQLGIAAKGTYILNRDFDTMSRLVARLHDEIEHSRAMVQLCLDRKEDKFSLQVVKELKKSDVRFRKQVEELEEHACLCLVAINQARTLVVKEIKRSM</sequence>
<dbReference type="AlphaFoldDB" id="A0A445IRK6"/>
<accession>A0A445IRK6</accession>
<proteinExistence type="inferred from homology"/>
<dbReference type="Proteomes" id="UP000289340">
    <property type="component" value="Chromosome 10"/>
</dbReference>
<dbReference type="Pfam" id="PF05055">
    <property type="entry name" value="DUF677"/>
    <property type="match status" value="1"/>
</dbReference>
<evidence type="ECO:0000256" key="2">
    <source>
        <dbReference type="ARBA" id="ARBA00009074"/>
    </source>
</evidence>
<organism evidence="7 8">
    <name type="scientific">Glycine soja</name>
    <name type="common">Wild soybean</name>
    <dbReference type="NCBI Taxonomy" id="3848"/>
    <lineage>
        <taxon>Eukaryota</taxon>
        <taxon>Viridiplantae</taxon>
        <taxon>Streptophyta</taxon>
        <taxon>Embryophyta</taxon>
        <taxon>Tracheophyta</taxon>
        <taxon>Spermatophyta</taxon>
        <taxon>Magnoliopsida</taxon>
        <taxon>eudicotyledons</taxon>
        <taxon>Gunneridae</taxon>
        <taxon>Pentapetalae</taxon>
        <taxon>rosids</taxon>
        <taxon>fabids</taxon>
        <taxon>Fabales</taxon>
        <taxon>Fabaceae</taxon>
        <taxon>Papilionoideae</taxon>
        <taxon>50 kb inversion clade</taxon>
        <taxon>NPAAA clade</taxon>
        <taxon>indigoferoid/millettioid clade</taxon>
        <taxon>Phaseoleae</taxon>
        <taxon>Glycine</taxon>
        <taxon>Glycine subgen. Soja</taxon>
    </lineage>
</organism>
<dbReference type="InterPro" id="IPR007749">
    <property type="entry name" value="DUF677"/>
</dbReference>
<comment type="subcellular location">
    <subcellularLocation>
        <location evidence="1">Membrane</location>
    </subcellularLocation>
</comment>